<keyword evidence="3" id="KW-0489">Methyltransferase</keyword>
<reference evidence="3 4" key="1">
    <citation type="submission" date="2017-02" db="EMBL/GenBank/DDBJ databases">
        <title>The new phylogeny of genus Mycobacterium.</title>
        <authorList>
            <person name="Tortoli E."/>
            <person name="Trovato A."/>
            <person name="Cirillo D.M."/>
        </authorList>
    </citation>
    <scope>NUCLEOTIDE SEQUENCE [LARGE SCALE GENOMIC DNA]</scope>
    <source>
        <strain evidence="3 4">DSM 44049</strain>
    </source>
</reference>
<proteinExistence type="predicted"/>
<dbReference type="InterPro" id="IPR005299">
    <property type="entry name" value="MeTrfase_7"/>
</dbReference>
<dbReference type="AlphaFoldDB" id="A0A1E3S8M8"/>
<dbReference type="Gene3D" id="1.10.1200.270">
    <property type="entry name" value="Methyltransferase, alpha-helical capping domain"/>
    <property type="match status" value="1"/>
</dbReference>
<evidence type="ECO:0000313" key="4">
    <source>
        <dbReference type="Proteomes" id="UP000192739"/>
    </source>
</evidence>
<dbReference type="RefSeq" id="WP_069421228.1">
    <property type="nucleotide sequence ID" value="NZ_CBCRZH010000038.1"/>
</dbReference>
<protein>
    <submittedName>
        <fullName evidence="3">SAM-dependent methyltransferase</fullName>
    </submittedName>
</protein>
<dbReference type="GO" id="GO:0008168">
    <property type="term" value="F:methyltransferase activity"/>
    <property type="evidence" value="ECO:0007669"/>
    <property type="project" value="UniProtKB-KW"/>
</dbReference>
<keyword evidence="2" id="KW-0460">Magnesium</keyword>
<dbReference type="InterPro" id="IPR042086">
    <property type="entry name" value="MeTrfase_capping"/>
</dbReference>
<sequence>MVSEIRLPESMTVVRPEPMESATYTASSRLQAAGLLPAVKLFERAAAEIPLPAPPSPIVVADYGAATGYNSLRPLSAAIQVLRRRTRHDHAILVTHTDVADNDFTALFRTVTDDPDSYLQHDTATFTSAIGRSFYTQILPTNTVNLGWTSWAIQWLSRLPAPLPDHIQVAYSSDKTARRAYAAQAATDWQDFLAFRGRELCPGGKLVILTMALDENHEFGYRRFNEAFMTALGDLVHEGLLRHEEVRRMAVPVFARSEEDMRAPFQPKGRFEGLVIEQLEVFNAEDRFWTRFQKDGDAENFGAQWAAFARAAIFPSLRVGLDGGVNDPRAPEFIERLEAALAERLARSPEPTQIPLASLVLVKQRTG</sequence>
<keyword evidence="1" id="KW-0479">Metal-binding</keyword>
<dbReference type="Proteomes" id="UP000192739">
    <property type="component" value="Unassembled WGS sequence"/>
</dbReference>
<organism evidence="3 4">
    <name type="scientific">Mycobacterium intermedium</name>
    <dbReference type="NCBI Taxonomy" id="28445"/>
    <lineage>
        <taxon>Bacteria</taxon>
        <taxon>Bacillati</taxon>
        <taxon>Actinomycetota</taxon>
        <taxon>Actinomycetes</taxon>
        <taxon>Mycobacteriales</taxon>
        <taxon>Mycobacteriaceae</taxon>
        <taxon>Mycobacterium</taxon>
        <taxon>Mycobacterium simiae complex</taxon>
    </lineage>
</organism>
<evidence type="ECO:0000256" key="1">
    <source>
        <dbReference type="ARBA" id="ARBA00022723"/>
    </source>
</evidence>
<dbReference type="PANTHER" id="PTHR31009">
    <property type="entry name" value="S-ADENOSYL-L-METHIONINE:CARBOXYL METHYLTRANSFERASE FAMILY PROTEIN"/>
    <property type="match status" value="1"/>
</dbReference>
<comment type="caution">
    <text evidence="3">The sequence shown here is derived from an EMBL/GenBank/DDBJ whole genome shotgun (WGS) entry which is preliminary data.</text>
</comment>
<name>A0A1E3S8M8_MYCIE</name>
<dbReference type="GO" id="GO:0046872">
    <property type="term" value="F:metal ion binding"/>
    <property type="evidence" value="ECO:0007669"/>
    <property type="project" value="UniProtKB-KW"/>
</dbReference>
<dbReference type="GO" id="GO:0032259">
    <property type="term" value="P:methylation"/>
    <property type="evidence" value="ECO:0007669"/>
    <property type="project" value="UniProtKB-KW"/>
</dbReference>
<dbReference type="EMBL" id="MVHT01000039">
    <property type="protein sequence ID" value="ORB03528.1"/>
    <property type="molecule type" value="Genomic_DNA"/>
</dbReference>
<dbReference type="Pfam" id="PF03492">
    <property type="entry name" value="Methyltransf_7"/>
    <property type="match status" value="1"/>
</dbReference>
<dbReference type="InterPro" id="IPR029063">
    <property type="entry name" value="SAM-dependent_MTases_sf"/>
</dbReference>
<dbReference type="Gene3D" id="3.40.50.150">
    <property type="entry name" value="Vaccinia Virus protein VP39"/>
    <property type="match status" value="1"/>
</dbReference>
<dbReference type="OrthoDB" id="465670at2"/>
<evidence type="ECO:0000256" key="2">
    <source>
        <dbReference type="ARBA" id="ARBA00022842"/>
    </source>
</evidence>
<keyword evidence="3" id="KW-0808">Transferase</keyword>
<dbReference type="STRING" id="28445.BHQ20_21745"/>
<gene>
    <name evidence="3" type="ORF">BST27_15400</name>
</gene>
<dbReference type="SUPFAM" id="SSF53335">
    <property type="entry name" value="S-adenosyl-L-methionine-dependent methyltransferases"/>
    <property type="match status" value="1"/>
</dbReference>
<evidence type="ECO:0000313" key="3">
    <source>
        <dbReference type="EMBL" id="ORB03528.1"/>
    </source>
</evidence>
<accession>A0A1E3S8M8</accession>
<keyword evidence="4" id="KW-1185">Reference proteome</keyword>